<reference evidence="1" key="1">
    <citation type="submission" date="2018-06" db="EMBL/GenBank/DDBJ databases">
        <authorList>
            <person name="Zhirakovskaya E."/>
        </authorList>
    </citation>
    <scope>NUCLEOTIDE SEQUENCE</scope>
</reference>
<evidence type="ECO:0000313" key="1">
    <source>
        <dbReference type="EMBL" id="VAW27903.1"/>
    </source>
</evidence>
<gene>
    <name evidence="1" type="ORF">MNBD_BACTEROID07-867</name>
</gene>
<feature type="non-terminal residue" evidence="1">
    <location>
        <position position="287"/>
    </location>
</feature>
<sequence>MQGTATIEKKIFNIKSEIDFTALALEIFHFQYHKNEVYHKFVEGLGVDTATIKSYREIPFLPIEFFKTHKVVCGDFEPETVFQSSGTTGMATSKHFIKDIRLYEQSLVRGFKLFFGKPDEHIFLALLPSYLERSGSSLVHMANRLIQLSKDKNSGFYLHDYDKLAAVLIKLKKQQKKVILLGVTYALLDLAERFPLDFPQLILMETGGMKGKRREMVREELHSKLRNAFGVKDIYSEYGMTELLSQAYSKGRGIFSVPPWMKILIRDINDPLSLLPTGKNGGINVID</sequence>
<proteinExistence type="predicted"/>
<dbReference type="EMBL" id="UOET01000174">
    <property type="protein sequence ID" value="VAW27903.1"/>
    <property type="molecule type" value="Genomic_DNA"/>
</dbReference>
<name>A0A3B0UHR8_9ZZZZ</name>
<dbReference type="Gene3D" id="3.40.50.12780">
    <property type="entry name" value="N-terminal domain of ligase-like"/>
    <property type="match status" value="1"/>
</dbReference>
<accession>A0A3B0UHR8</accession>
<dbReference type="SUPFAM" id="SSF56801">
    <property type="entry name" value="Acetyl-CoA synthetase-like"/>
    <property type="match status" value="1"/>
</dbReference>
<dbReference type="InterPro" id="IPR042099">
    <property type="entry name" value="ANL_N_sf"/>
</dbReference>
<dbReference type="AlphaFoldDB" id="A0A3B0UHR8"/>
<organism evidence="1">
    <name type="scientific">hydrothermal vent metagenome</name>
    <dbReference type="NCBI Taxonomy" id="652676"/>
    <lineage>
        <taxon>unclassified sequences</taxon>
        <taxon>metagenomes</taxon>
        <taxon>ecological metagenomes</taxon>
    </lineage>
</organism>
<protein>
    <submittedName>
        <fullName evidence="1">Possible acyl protein synthase/acyl-CoA reductase-like protein</fullName>
    </submittedName>
</protein>